<feature type="compositionally biased region" description="Polar residues" evidence="1">
    <location>
        <begin position="200"/>
        <end position="211"/>
    </location>
</feature>
<reference evidence="2" key="1">
    <citation type="submission" date="2020-04" db="EMBL/GenBank/DDBJ databases">
        <authorList>
            <person name="Alioto T."/>
            <person name="Alioto T."/>
            <person name="Gomez Garrido J."/>
        </authorList>
    </citation>
    <scope>NUCLEOTIDE SEQUENCE</scope>
    <source>
        <strain evidence="2">A484AB</strain>
    </source>
</reference>
<comment type="caution">
    <text evidence="2">The sequence shown here is derived from an EMBL/GenBank/DDBJ whole genome shotgun (WGS) entry which is preliminary data.</text>
</comment>
<proteinExistence type="predicted"/>
<sequence>MAKDIEYTCSACFTCTKYGKQAAAEPMLLHPVPTCPWQCVSQDIFELNKIYYLVTVDHYSDFYELDQLKDTLSTTVVQHTKAHFARHGIPLRCLTDNDYHLALLNIRNTPPRGYSFSSAQRLIGRRTCSSLPLCGERLLPDSPDPRTVTQEITNHRAASKATYDKTVQSSQPSLPMGSYAYAKPRPTLCGQPWTYGRIVSSPSPRSYNIDTGSHIIRRNRTQIRPTTAPSHISEVHPLQPYTSHSPQDSIEDLPPTTSDLEPDPPPATSSSQPGQGEVVTQTEELQQPSIQVPSHNTLTNPIWP</sequence>
<keyword evidence="3" id="KW-1185">Reference proteome</keyword>
<dbReference type="Proteomes" id="UP001152795">
    <property type="component" value="Unassembled WGS sequence"/>
</dbReference>
<dbReference type="AlphaFoldDB" id="A0A6S7H1Z2"/>
<gene>
    <name evidence="2" type="ORF">PACLA_8A040780</name>
</gene>
<dbReference type="EMBL" id="CACRXK020003396">
    <property type="protein sequence ID" value="CAB3998603.1"/>
    <property type="molecule type" value="Genomic_DNA"/>
</dbReference>
<dbReference type="GO" id="GO:0003676">
    <property type="term" value="F:nucleic acid binding"/>
    <property type="evidence" value="ECO:0007669"/>
    <property type="project" value="InterPro"/>
</dbReference>
<dbReference type="OrthoDB" id="5990492at2759"/>
<evidence type="ECO:0000256" key="1">
    <source>
        <dbReference type="SAM" id="MobiDB-lite"/>
    </source>
</evidence>
<evidence type="ECO:0000313" key="2">
    <source>
        <dbReference type="EMBL" id="CAB3998603.1"/>
    </source>
</evidence>
<name>A0A6S7H1Z2_PARCT</name>
<accession>A0A6S7H1Z2</accession>
<dbReference type="PANTHER" id="PTHR37984">
    <property type="entry name" value="PROTEIN CBG26694"/>
    <property type="match status" value="1"/>
</dbReference>
<evidence type="ECO:0000313" key="3">
    <source>
        <dbReference type="Proteomes" id="UP001152795"/>
    </source>
</evidence>
<organism evidence="2 3">
    <name type="scientific">Paramuricea clavata</name>
    <name type="common">Red gorgonian</name>
    <name type="synonym">Violescent sea-whip</name>
    <dbReference type="NCBI Taxonomy" id="317549"/>
    <lineage>
        <taxon>Eukaryota</taxon>
        <taxon>Metazoa</taxon>
        <taxon>Cnidaria</taxon>
        <taxon>Anthozoa</taxon>
        <taxon>Octocorallia</taxon>
        <taxon>Malacalcyonacea</taxon>
        <taxon>Plexauridae</taxon>
        <taxon>Paramuricea</taxon>
    </lineage>
</organism>
<dbReference type="SUPFAM" id="SSF53098">
    <property type="entry name" value="Ribonuclease H-like"/>
    <property type="match status" value="1"/>
</dbReference>
<dbReference type="InterPro" id="IPR036397">
    <property type="entry name" value="RNaseH_sf"/>
</dbReference>
<protein>
    <submittedName>
        <fullName evidence="2">Transposon Tf2-6 poly</fullName>
    </submittedName>
</protein>
<feature type="region of interest" description="Disordered" evidence="1">
    <location>
        <begin position="200"/>
        <end position="304"/>
    </location>
</feature>
<dbReference type="InterPro" id="IPR012337">
    <property type="entry name" value="RNaseH-like_sf"/>
</dbReference>
<dbReference type="PANTHER" id="PTHR37984:SF8">
    <property type="entry name" value="CCHC-TYPE DOMAIN-CONTAINING PROTEIN"/>
    <property type="match status" value="1"/>
</dbReference>
<feature type="compositionally biased region" description="Polar residues" evidence="1">
    <location>
        <begin position="268"/>
        <end position="304"/>
    </location>
</feature>
<dbReference type="Gene3D" id="3.30.420.10">
    <property type="entry name" value="Ribonuclease H-like superfamily/Ribonuclease H"/>
    <property type="match status" value="1"/>
</dbReference>
<dbReference type="InterPro" id="IPR050951">
    <property type="entry name" value="Retrovirus_Pol_polyprotein"/>
</dbReference>